<keyword evidence="1" id="KW-0812">Transmembrane</keyword>
<dbReference type="EMBL" id="JAOVZR010000001">
    <property type="protein sequence ID" value="MCY0146970.1"/>
    <property type="molecule type" value="Genomic_DNA"/>
</dbReference>
<keyword evidence="1" id="KW-0472">Membrane</keyword>
<evidence type="ECO:0008006" key="4">
    <source>
        <dbReference type="Google" id="ProtNLM"/>
    </source>
</evidence>
<proteinExistence type="predicted"/>
<dbReference type="Proteomes" id="UP001073227">
    <property type="component" value="Unassembled WGS sequence"/>
</dbReference>
<evidence type="ECO:0000256" key="1">
    <source>
        <dbReference type="SAM" id="Phobius"/>
    </source>
</evidence>
<gene>
    <name evidence="2" type="ORF">OEG84_04365</name>
</gene>
<comment type="caution">
    <text evidence="2">The sequence shown here is derived from an EMBL/GenBank/DDBJ whole genome shotgun (WGS) entry which is preliminary data.</text>
</comment>
<evidence type="ECO:0000313" key="2">
    <source>
        <dbReference type="EMBL" id="MCY0146970.1"/>
    </source>
</evidence>
<accession>A0ABT3Z5B6</accession>
<feature type="transmembrane region" description="Helical" evidence="1">
    <location>
        <begin position="18"/>
        <end position="37"/>
    </location>
</feature>
<reference evidence="2" key="1">
    <citation type="submission" date="2022-10" db="EMBL/GenBank/DDBJ databases">
        <title>Hoeflea sp. G2-23, isolated from marine algae.</title>
        <authorList>
            <person name="Kristyanto S."/>
            <person name="Kim J.M."/>
            <person name="Jeon C.O."/>
        </authorList>
    </citation>
    <scope>NUCLEOTIDE SEQUENCE</scope>
    <source>
        <strain evidence="2">G2-23</strain>
    </source>
</reference>
<protein>
    <recommendedName>
        <fullName evidence="4">RDD domain-containing protein</fullName>
    </recommendedName>
</protein>
<feature type="transmembrane region" description="Helical" evidence="1">
    <location>
        <begin position="49"/>
        <end position="69"/>
    </location>
</feature>
<keyword evidence="3" id="KW-1185">Reference proteome</keyword>
<evidence type="ECO:0000313" key="3">
    <source>
        <dbReference type="Proteomes" id="UP001073227"/>
    </source>
</evidence>
<sequence length="86" mass="9426">MAEEQTTSQQAPVSRWRIILAAVLDFFTAFFVIGYLVGTVTGETSGAGFQLNGMSALVAFALVVAYFWLCGKYLGGTIWQRILKAR</sequence>
<organism evidence="2 3">
    <name type="scientific">Hoeflea algicola</name>
    <dbReference type="NCBI Taxonomy" id="2983763"/>
    <lineage>
        <taxon>Bacteria</taxon>
        <taxon>Pseudomonadati</taxon>
        <taxon>Pseudomonadota</taxon>
        <taxon>Alphaproteobacteria</taxon>
        <taxon>Hyphomicrobiales</taxon>
        <taxon>Rhizobiaceae</taxon>
        <taxon>Hoeflea</taxon>
    </lineage>
</organism>
<keyword evidence="1" id="KW-1133">Transmembrane helix</keyword>
<dbReference type="RefSeq" id="WP_267652603.1">
    <property type="nucleotide sequence ID" value="NZ_JAOVZR010000001.1"/>
</dbReference>
<name>A0ABT3Z5B6_9HYPH</name>